<feature type="region of interest" description="Disordered" evidence="2">
    <location>
        <begin position="587"/>
        <end position="618"/>
    </location>
</feature>
<evidence type="ECO:0000313" key="4">
    <source>
        <dbReference type="WBParaSite" id="scaffold8444_cov191.g13067"/>
    </source>
</evidence>
<evidence type="ECO:0000313" key="3">
    <source>
        <dbReference type="Proteomes" id="UP000887561"/>
    </source>
</evidence>
<dbReference type="Proteomes" id="UP000887561">
    <property type="component" value="Unplaced"/>
</dbReference>
<sequence length="805" mass="93104">MSGTNEDSFCFPEFLEKENCLPASNSSTTSSIFEMNSAHLLQSTSQQPAEKIQKPACLKCSHYLHNSGGHAISPIIEAFRKDLDNNDRTSDKIVQNLVTRFENMFDYFERKQHQLNANWENFHKEMAKFNQQKIHEWAKMVDIRFGLQRDEYNAKAERDSAKVKELELELIHAKIKKLEGEVKVLGKAFKGDNEGIKDYSEILDSREVNTMYILTERGREYTFKNGNEEIIVVELSGCGHQYCLLYEFETKLIGENDHLDESKYKYFRWTTVPRLSLSQSNLQIQKIEINFLQGNRYYKIITPNANIINFYLSGGLGICWKNGDETVIKPDGERTEFFGQKKIEIYLANGKAYRKCDANQWDKEEFYPNKAKMSVRGDGSYSTLYNQPQRIHMENTSKNYDYLQINAPDFKLRRFNTTKAVKIEIPVESFPGDSVEFWLRVDNPLVIEHVRMVKGICGLKELGKYTTMPFYDSAMRLLHRAIDDASFVISDSSDKYTIILLRVEQLKANDGLSLLKIKSLEDELICRENELARAQQENISLRSELNLIKKQNKPFAASQYDLQKNKNETHKTNFSVSRDTQLKVFRSNQRSSRLDSLPKNSVSTFNNNTTSTSSDKTFLRRSNSVTSLNTQYQQQANSIFDVSENLVPAPRNNTTFNNTELSLNKQFDLPSEMVRKMHNLTTRGNEFTFSDGNKEIVVVQSDSCCQPTYKRQCLLYEFQTKSTCKNNNLDRYLANGKAYRKCDANQWYKEEFIPNTAKMSVRGDGSYSTLYNQLHRFNTTKVVNLIIPVESVPNSNLQIFFVVIM</sequence>
<dbReference type="AlphaFoldDB" id="A0A915N596"/>
<name>A0A915N596_MELJA</name>
<evidence type="ECO:0000256" key="2">
    <source>
        <dbReference type="SAM" id="MobiDB-lite"/>
    </source>
</evidence>
<feature type="coiled-coil region" evidence="1">
    <location>
        <begin position="517"/>
        <end position="551"/>
    </location>
</feature>
<accession>A0A915N596</accession>
<organism evidence="3 4">
    <name type="scientific">Meloidogyne javanica</name>
    <name type="common">Root-knot nematode worm</name>
    <dbReference type="NCBI Taxonomy" id="6303"/>
    <lineage>
        <taxon>Eukaryota</taxon>
        <taxon>Metazoa</taxon>
        <taxon>Ecdysozoa</taxon>
        <taxon>Nematoda</taxon>
        <taxon>Chromadorea</taxon>
        <taxon>Rhabditida</taxon>
        <taxon>Tylenchina</taxon>
        <taxon>Tylenchomorpha</taxon>
        <taxon>Tylenchoidea</taxon>
        <taxon>Meloidogynidae</taxon>
        <taxon>Meloidogyninae</taxon>
        <taxon>Meloidogyne</taxon>
        <taxon>Meloidogyne incognita group</taxon>
    </lineage>
</organism>
<feature type="compositionally biased region" description="Low complexity" evidence="2">
    <location>
        <begin position="600"/>
        <end position="614"/>
    </location>
</feature>
<feature type="coiled-coil region" evidence="1">
    <location>
        <begin position="149"/>
        <end position="181"/>
    </location>
</feature>
<keyword evidence="3" id="KW-1185">Reference proteome</keyword>
<keyword evidence="1" id="KW-0175">Coiled coil</keyword>
<dbReference type="WBParaSite" id="scaffold8444_cov191.g13067">
    <property type="protein sequence ID" value="scaffold8444_cov191.g13067"/>
    <property type="gene ID" value="scaffold8444_cov191.g13067"/>
</dbReference>
<evidence type="ECO:0000256" key="1">
    <source>
        <dbReference type="SAM" id="Coils"/>
    </source>
</evidence>
<protein>
    <submittedName>
        <fullName evidence="4">Uncharacterized protein</fullName>
    </submittedName>
</protein>
<reference evidence="4" key="1">
    <citation type="submission" date="2022-11" db="UniProtKB">
        <authorList>
            <consortium name="WormBaseParasite"/>
        </authorList>
    </citation>
    <scope>IDENTIFICATION</scope>
</reference>
<proteinExistence type="predicted"/>